<dbReference type="PROSITE" id="PS00211">
    <property type="entry name" value="ABC_TRANSPORTER_1"/>
    <property type="match status" value="1"/>
</dbReference>
<accession>A0A429G0W5</accession>
<dbReference type="EMBL" id="RCOR01000043">
    <property type="protein sequence ID" value="RSN67462.1"/>
    <property type="molecule type" value="Genomic_DNA"/>
</dbReference>
<comment type="caution">
    <text evidence="5">The sequence shown here is derived from an EMBL/GenBank/DDBJ whole genome shotgun (WGS) entry which is preliminary data.</text>
</comment>
<protein>
    <submittedName>
        <fullName evidence="5">ABC transporter ATP-binding protein</fullName>
    </submittedName>
</protein>
<proteinExistence type="predicted"/>
<name>A0A429G0W5_9CREN</name>
<dbReference type="Proteomes" id="UP000278149">
    <property type="component" value="Unassembled WGS sequence"/>
</dbReference>
<dbReference type="PANTHER" id="PTHR42939">
    <property type="entry name" value="ABC TRANSPORTER ATP-BINDING PROTEIN ALBC-RELATED"/>
    <property type="match status" value="1"/>
</dbReference>
<feature type="domain" description="ABC transporter" evidence="4">
    <location>
        <begin position="2"/>
        <end position="231"/>
    </location>
</feature>
<evidence type="ECO:0000313" key="5">
    <source>
        <dbReference type="EMBL" id="RSN67462.1"/>
    </source>
</evidence>
<dbReference type="RefSeq" id="WP_125742704.1">
    <property type="nucleotide sequence ID" value="NZ_RCOR01000043.1"/>
</dbReference>
<dbReference type="Pfam" id="PF00005">
    <property type="entry name" value="ABC_tran"/>
    <property type="match status" value="1"/>
</dbReference>
<dbReference type="GO" id="GO:0016887">
    <property type="term" value="F:ATP hydrolysis activity"/>
    <property type="evidence" value="ECO:0007669"/>
    <property type="project" value="InterPro"/>
</dbReference>
<dbReference type="SUPFAM" id="SSF52540">
    <property type="entry name" value="P-loop containing nucleoside triphosphate hydrolases"/>
    <property type="match status" value="1"/>
</dbReference>
<dbReference type="PROSITE" id="PS50893">
    <property type="entry name" value="ABC_TRANSPORTER_2"/>
    <property type="match status" value="1"/>
</dbReference>
<dbReference type="InterPro" id="IPR027417">
    <property type="entry name" value="P-loop_NTPase"/>
</dbReference>
<keyword evidence="3 5" id="KW-0067">ATP-binding</keyword>
<dbReference type="PANTHER" id="PTHR42939:SF1">
    <property type="entry name" value="ABC TRANSPORTER ATP-BINDING PROTEIN ALBC-RELATED"/>
    <property type="match status" value="1"/>
</dbReference>
<dbReference type="InterPro" id="IPR003439">
    <property type="entry name" value="ABC_transporter-like_ATP-bd"/>
</dbReference>
<sequence>MLSYRDVSKRYGDVIALKGVTLEFQPGKIHALLGPNGSGKSTLMKIALGLVKPDSGSVRVYDIDPVRDPIGARRLIGYVPEEVLIYESLTPSEWFSFVGSIYGMDRELLRERLDTLIRVFKMEEHMGKLGGELSLGNKRKVMLITALMKEPKVLILDEPFSGLDPEVARVLKEILRRKAEEGVVIFSTHILELAEAVADDITILRYGEVVARGPISELKGKKDLESYFMEVTGLSSELQELLKAL</sequence>
<dbReference type="AlphaFoldDB" id="A0A429G0W5"/>
<dbReference type="CDD" id="cd03230">
    <property type="entry name" value="ABC_DR_subfamily_A"/>
    <property type="match status" value="1"/>
</dbReference>
<keyword evidence="2" id="KW-0547">Nucleotide-binding</keyword>
<dbReference type="Gene3D" id="3.40.50.300">
    <property type="entry name" value="P-loop containing nucleotide triphosphate hydrolases"/>
    <property type="match status" value="1"/>
</dbReference>
<reference evidence="5 6" key="1">
    <citation type="submission" date="2018-10" db="EMBL/GenBank/DDBJ databases">
        <title>Co-occurring genomic capacity for anaerobic methane metabolism and dissimilatory sulfite reduction discovered in the Korarchaeota.</title>
        <authorList>
            <person name="Mckay L.J."/>
            <person name="Dlakic M."/>
            <person name="Fields M.W."/>
            <person name="Delmont T.O."/>
            <person name="Eren A.M."/>
            <person name="Jay Z.J."/>
            <person name="Klingelsmith K.B."/>
            <person name="Rusch D.B."/>
            <person name="Inskeep W.P."/>
        </authorList>
    </citation>
    <scope>NUCLEOTIDE SEQUENCE [LARGE SCALE GENOMIC DNA]</scope>
    <source>
        <strain evidence="5 6">WS</strain>
    </source>
</reference>
<organism evidence="5 6">
    <name type="scientific">Candidatus Korarchaeum cryptofilum</name>
    <dbReference type="NCBI Taxonomy" id="498846"/>
    <lineage>
        <taxon>Archaea</taxon>
        <taxon>Thermoproteota</taxon>
        <taxon>Candidatus Korarchaeia</taxon>
        <taxon>Candidatus Korarchaeales</taxon>
        <taxon>Candidatus Korarchaeaceae</taxon>
        <taxon>Candidatus Korarchaeum</taxon>
    </lineage>
</organism>
<evidence type="ECO:0000256" key="2">
    <source>
        <dbReference type="ARBA" id="ARBA00022741"/>
    </source>
</evidence>
<dbReference type="GO" id="GO:0005524">
    <property type="term" value="F:ATP binding"/>
    <property type="evidence" value="ECO:0007669"/>
    <property type="project" value="UniProtKB-KW"/>
</dbReference>
<evidence type="ECO:0000259" key="4">
    <source>
        <dbReference type="PROSITE" id="PS50893"/>
    </source>
</evidence>
<dbReference type="SMART" id="SM00382">
    <property type="entry name" value="AAA"/>
    <property type="match status" value="1"/>
</dbReference>
<dbReference type="InterPro" id="IPR051782">
    <property type="entry name" value="ABC_Transporter_VariousFunc"/>
</dbReference>
<dbReference type="InterPro" id="IPR017871">
    <property type="entry name" value="ABC_transporter-like_CS"/>
</dbReference>
<keyword evidence="1" id="KW-0813">Transport</keyword>
<evidence type="ECO:0000256" key="3">
    <source>
        <dbReference type="ARBA" id="ARBA00022840"/>
    </source>
</evidence>
<evidence type="ECO:0000313" key="6">
    <source>
        <dbReference type="Proteomes" id="UP000278149"/>
    </source>
</evidence>
<evidence type="ECO:0000256" key="1">
    <source>
        <dbReference type="ARBA" id="ARBA00022448"/>
    </source>
</evidence>
<gene>
    <name evidence="5" type="ORF">D9Q81_08265</name>
</gene>
<dbReference type="InterPro" id="IPR003593">
    <property type="entry name" value="AAA+_ATPase"/>
</dbReference>